<protein>
    <submittedName>
        <fullName evidence="2">Uncharacterized protein</fullName>
    </submittedName>
</protein>
<feature type="region of interest" description="Disordered" evidence="1">
    <location>
        <begin position="24"/>
        <end position="95"/>
    </location>
</feature>
<reference evidence="2 3" key="1">
    <citation type="submission" date="2018-03" db="EMBL/GenBank/DDBJ databases">
        <title>Bacteriophage NCPPB3778 and a type I-E CRISPR drive the evolution of the US Biological Select Agent, Rathayibacter toxicus.</title>
        <authorList>
            <person name="Davis E.W.II."/>
            <person name="Tabima J.F."/>
            <person name="Weisberg A.J."/>
            <person name="Dantas Lopes L."/>
            <person name="Wiseman M.S."/>
            <person name="Wiseman M.S."/>
            <person name="Pupko T."/>
            <person name="Belcher M.S."/>
            <person name="Sechler A.J."/>
            <person name="Tancos M.A."/>
            <person name="Schroeder B.K."/>
            <person name="Murray T.D."/>
            <person name="Luster D.G."/>
            <person name="Schneider W.L."/>
            <person name="Rogers E."/>
            <person name="Andreote F.D."/>
            <person name="Grunwald N.J."/>
            <person name="Putnam M.L."/>
            <person name="Chang J.H."/>
        </authorList>
    </citation>
    <scope>NUCLEOTIDE SEQUENCE [LARGE SCALE GENOMIC DNA]</scope>
    <source>
        <strain evidence="2 3">DSM 15932</strain>
    </source>
</reference>
<accession>A0A3T0SY76</accession>
<evidence type="ECO:0000313" key="3">
    <source>
        <dbReference type="Proteomes" id="UP000285317"/>
    </source>
</evidence>
<feature type="compositionally biased region" description="Low complexity" evidence="1">
    <location>
        <begin position="46"/>
        <end position="58"/>
    </location>
</feature>
<organism evidence="2 3">
    <name type="scientific">Rathayibacter festucae DSM 15932</name>
    <dbReference type="NCBI Taxonomy" id="1328866"/>
    <lineage>
        <taxon>Bacteria</taxon>
        <taxon>Bacillati</taxon>
        <taxon>Actinomycetota</taxon>
        <taxon>Actinomycetes</taxon>
        <taxon>Micrococcales</taxon>
        <taxon>Microbacteriaceae</taxon>
        <taxon>Rathayibacter</taxon>
    </lineage>
</organism>
<dbReference type="AlphaFoldDB" id="A0A3T0SY76"/>
<dbReference type="KEGG" id="rfs:C1I64_03950"/>
<evidence type="ECO:0000256" key="1">
    <source>
        <dbReference type="SAM" id="MobiDB-lite"/>
    </source>
</evidence>
<feature type="compositionally biased region" description="Low complexity" evidence="1">
    <location>
        <begin position="65"/>
        <end position="95"/>
    </location>
</feature>
<feature type="compositionally biased region" description="Polar residues" evidence="1">
    <location>
        <begin position="32"/>
        <end position="41"/>
    </location>
</feature>
<gene>
    <name evidence="2" type="ORF">C1I64_03950</name>
</gene>
<name>A0A3T0SY76_9MICO</name>
<evidence type="ECO:0000313" key="2">
    <source>
        <dbReference type="EMBL" id="AZZ51280.1"/>
    </source>
</evidence>
<proteinExistence type="predicted"/>
<dbReference type="Proteomes" id="UP000285317">
    <property type="component" value="Chromosome"/>
</dbReference>
<dbReference type="EMBL" id="CP028137">
    <property type="protein sequence ID" value="AZZ51280.1"/>
    <property type="molecule type" value="Genomic_DNA"/>
</dbReference>
<sequence>MASESGPPIASAAMSIRRVTLASLPRRVVPRSGQTTRQCSEPTEPLSPRAASRTAAPPDTRSARSRVSPSSATGPTSASSTRPTTAARPPTWSRS</sequence>